<sequence length="98" mass="11275">MFVLEQELIIGAIKFPLVAETIMESSREIPTDVLNIKLPRYRNLKSDSIQKFAKVEWKAGYKQYGLFPEFCGYVLEVSQNIPLEIKCVDPFFSANAKQ</sequence>
<organism evidence="1 2">
    <name type="scientific">Leptospira interrogans serovar Australis str. 200703203</name>
    <dbReference type="NCBI Taxonomy" id="1085541"/>
    <lineage>
        <taxon>Bacteria</taxon>
        <taxon>Pseudomonadati</taxon>
        <taxon>Spirochaetota</taxon>
        <taxon>Spirochaetia</taxon>
        <taxon>Leptospirales</taxon>
        <taxon>Leptospiraceae</taxon>
        <taxon>Leptospira</taxon>
    </lineage>
</organism>
<reference evidence="1 2" key="1">
    <citation type="submission" date="2013-02" db="EMBL/GenBank/DDBJ databases">
        <authorList>
            <person name="Harkins D.M."/>
            <person name="Durkin A.S."/>
            <person name="Brinkac L.M."/>
            <person name="Haft D.H."/>
            <person name="Selengut J.D."/>
            <person name="Sanka R."/>
            <person name="DePew J."/>
            <person name="Purushe J."/>
            <person name="Picardeau M."/>
            <person name="Werts C."/>
            <person name="Goarant C."/>
            <person name="Vinetz J.M."/>
            <person name="Sutton G.G."/>
            <person name="Nierman W.C."/>
            <person name="Fouts D.E."/>
        </authorList>
    </citation>
    <scope>NUCLEOTIDE SEQUENCE [LARGE SCALE GENOMIC DNA]</scope>
    <source>
        <strain evidence="1 2">200703203</strain>
    </source>
</reference>
<comment type="caution">
    <text evidence="1">The sequence shown here is derived from an EMBL/GenBank/DDBJ whole genome shotgun (WGS) entry which is preliminary data.</text>
</comment>
<proteinExistence type="predicted"/>
<dbReference type="BioCyc" id="LINT1085541:G11IQ-272-MONOMER"/>
<protein>
    <submittedName>
        <fullName evidence="1">Uncharacterized protein</fullName>
    </submittedName>
</protein>
<evidence type="ECO:0000313" key="2">
    <source>
        <dbReference type="Proteomes" id="UP000012220"/>
    </source>
</evidence>
<accession>N1UPZ7</accession>
<dbReference type="EMBL" id="AHNY02000131">
    <property type="protein sequence ID" value="EMY25669.1"/>
    <property type="molecule type" value="Genomic_DNA"/>
</dbReference>
<name>N1UPZ7_LEPIR</name>
<dbReference type="AlphaFoldDB" id="N1UPZ7"/>
<gene>
    <name evidence="1" type="ORF">LEP1GSC115_1497</name>
</gene>
<evidence type="ECO:0000313" key="1">
    <source>
        <dbReference type="EMBL" id="EMY25669.1"/>
    </source>
</evidence>
<dbReference type="Proteomes" id="UP000012220">
    <property type="component" value="Unassembled WGS sequence"/>
</dbReference>